<dbReference type="AlphaFoldDB" id="A0A1H4CWR5"/>
<name>A0A1H4CWR5_9BACT</name>
<dbReference type="EMBL" id="FNQN01000009">
    <property type="protein sequence ID" value="SEA64895.1"/>
    <property type="molecule type" value="Genomic_DNA"/>
</dbReference>
<evidence type="ECO:0000313" key="1">
    <source>
        <dbReference type="EMBL" id="SEA64895.1"/>
    </source>
</evidence>
<protein>
    <submittedName>
        <fullName evidence="1">Uncharacterized protein</fullName>
    </submittedName>
</protein>
<organism evidence="1 2">
    <name type="scientific">Desulfuromusa kysingii</name>
    <dbReference type="NCBI Taxonomy" id="37625"/>
    <lineage>
        <taxon>Bacteria</taxon>
        <taxon>Pseudomonadati</taxon>
        <taxon>Thermodesulfobacteriota</taxon>
        <taxon>Desulfuromonadia</taxon>
        <taxon>Desulfuromonadales</taxon>
        <taxon>Geopsychrobacteraceae</taxon>
        <taxon>Desulfuromusa</taxon>
    </lineage>
</organism>
<gene>
    <name evidence="1" type="ORF">SAMN05660420_02708</name>
</gene>
<evidence type="ECO:0000313" key="2">
    <source>
        <dbReference type="Proteomes" id="UP000199409"/>
    </source>
</evidence>
<proteinExistence type="predicted"/>
<keyword evidence="2" id="KW-1185">Reference proteome</keyword>
<reference evidence="1 2" key="1">
    <citation type="submission" date="2016-10" db="EMBL/GenBank/DDBJ databases">
        <authorList>
            <person name="de Groot N.N."/>
        </authorList>
    </citation>
    <scope>NUCLEOTIDE SEQUENCE [LARGE SCALE GENOMIC DNA]</scope>
    <source>
        <strain evidence="1 2">DSM 7343</strain>
    </source>
</reference>
<dbReference type="Proteomes" id="UP000199409">
    <property type="component" value="Unassembled WGS sequence"/>
</dbReference>
<accession>A0A1H4CWR5</accession>
<dbReference type="STRING" id="37625.SAMN05660420_02708"/>
<sequence>MSQGENDQQDGRNMMMVQKYVSSVLGGQSDVAAPYAGRV</sequence>